<dbReference type="SUPFAM" id="SSF81383">
    <property type="entry name" value="F-box domain"/>
    <property type="match status" value="1"/>
</dbReference>
<dbReference type="OrthoDB" id="2754773at2759"/>
<reference evidence="3 4" key="1">
    <citation type="journal article" date="2015" name="Sci. Rep.">
        <title>Chromosome-level genome map provides insights into diverse defense mechanisms in the medicinal fungus Ganoderma sinense.</title>
        <authorList>
            <person name="Zhu Y."/>
            <person name="Xu J."/>
            <person name="Sun C."/>
            <person name="Zhou S."/>
            <person name="Xu H."/>
            <person name="Nelson D.R."/>
            <person name="Qian J."/>
            <person name="Song J."/>
            <person name="Luo H."/>
            <person name="Xiang L."/>
            <person name="Li Y."/>
            <person name="Xu Z."/>
            <person name="Ji A."/>
            <person name="Wang L."/>
            <person name="Lu S."/>
            <person name="Hayward A."/>
            <person name="Sun W."/>
            <person name="Li X."/>
            <person name="Schwartz D.C."/>
            <person name="Wang Y."/>
            <person name="Chen S."/>
        </authorList>
    </citation>
    <scope>NUCLEOTIDE SEQUENCE [LARGE SCALE GENOMIC DNA]</scope>
    <source>
        <strain evidence="3 4">ZZ0214-1</strain>
    </source>
</reference>
<sequence length="614" mass="67017">MDPSSPALESPTLASVPPSLDLAAHTSVRSHANGAKIARISEKPAALKAEWNNTAPVNSLPNELFVEIFLLAEPCSVGNCGRTTLPDTVSWAPLMLVCRHWRDVILSTPRLWRVVKAGKDLRWMALAVSRSQNATLDITFSCDSPVLSSHPILLPVAQRVAALEFDSMDEGQLAAALDVVDCTHSGLVNLRLTRAHWERGAEAPWRGAFPNPPLHSVSFDRQRFPAMTTLAIEGVRMVLKDSQAFLSRLRVLDVQRCVLLCDPPIFALSTFLDMLASCSSLEEVRLSGMLRQFHRDLESQGQPGRARHGSRTCIVSIPKLRSLTLSDEAGVVSGFMSYLHVPPNVDVHLVSELDSLTQDTPALFLPLLPQNRRQTLPILNNVRNLYVLFDIMSNMFSLNASSDTEGAGLRLSLAVERDHRMSPGLPLFRALNETKQLYAHVPLTDVTVDVAMNTLVLEEAEWAPLLAAFRAVENFAVRSLCIDALNLFAALAQPQPGSLEDGGSITAVCPRMRTLCVHGPFWSDATLECIVGCLAARARGGATSLEKLELELSFMAYKEFEGAKRAFLSGIGAVFAGEVEFGFDSIEALETGTTLSDDEGSDEDDDDYGSDDDD</sequence>
<evidence type="ECO:0000259" key="2">
    <source>
        <dbReference type="Pfam" id="PF12937"/>
    </source>
</evidence>
<dbReference type="Pfam" id="PF12937">
    <property type="entry name" value="F-box-like"/>
    <property type="match status" value="1"/>
</dbReference>
<organism evidence="3 4">
    <name type="scientific">Ganoderma sinense ZZ0214-1</name>
    <dbReference type="NCBI Taxonomy" id="1077348"/>
    <lineage>
        <taxon>Eukaryota</taxon>
        <taxon>Fungi</taxon>
        <taxon>Dikarya</taxon>
        <taxon>Basidiomycota</taxon>
        <taxon>Agaricomycotina</taxon>
        <taxon>Agaricomycetes</taxon>
        <taxon>Polyporales</taxon>
        <taxon>Polyporaceae</taxon>
        <taxon>Ganoderma</taxon>
    </lineage>
</organism>
<feature type="region of interest" description="Disordered" evidence="1">
    <location>
        <begin position="591"/>
        <end position="614"/>
    </location>
</feature>
<gene>
    <name evidence="3" type="ORF">GSI_03346</name>
</gene>
<feature type="compositionally biased region" description="Acidic residues" evidence="1">
    <location>
        <begin position="596"/>
        <end position="614"/>
    </location>
</feature>
<dbReference type="EMBL" id="AYKW01000005">
    <property type="protein sequence ID" value="PIL34568.1"/>
    <property type="molecule type" value="Genomic_DNA"/>
</dbReference>
<dbReference type="InterPro" id="IPR036047">
    <property type="entry name" value="F-box-like_dom_sf"/>
</dbReference>
<dbReference type="STRING" id="1077348.A0A2G8SLW6"/>
<keyword evidence="4" id="KW-1185">Reference proteome</keyword>
<protein>
    <recommendedName>
        <fullName evidence="2">F-box domain-containing protein</fullName>
    </recommendedName>
</protein>
<dbReference type="Proteomes" id="UP000230002">
    <property type="component" value="Unassembled WGS sequence"/>
</dbReference>
<evidence type="ECO:0000313" key="4">
    <source>
        <dbReference type="Proteomes" id="UP000230002"/>
    </source>
</evidence>
<dbReference type="InterPro" id="IPR001810">
    <property type="entry name" value="F-box_dom"/>
</dbReference>
<dbReference type="AlphaFoldDB" id="A0A2G8SLW6"/>
<evidence type="ECO:0000256" key="1">
    <source>
        <dbReference type="SAM" id="MobiDB-lite"/>
    </source>
</evidence>
<evidence type="ECO:0000313" key="3">
    <source>
        <dbReference type="EMBL" id="PIL34568.1"/>
    </source>
</evidence>
<name>A0A2G8SLW6_9APHY</name>
<proteinExistence type="predicted"/>
<feature type="domain" description="F-box" evidence="2">
    <location>
        <begin position="58"/>
        <end position="113"/>
    </location>
</feature>
<dbReference type="Gene3D" id="1.20.1280.50">
    <property type="match status" value="1"/>
</dbReference>
<comment type="caution">
    <text evidence="3">The sequence shown here is derived from an EMBL/GenBank/DDBJ whole genome shotgun (WGS) entry which is preliminary data.</text>
</comment>
<accession>A0A2G8SLW6</accession>